<feature type="transmembrane region" description="Helical" evidence="1">
    <location>
        <begin position="100"/>
        <end position="133"/>
    </location>
</feature>
<feature type="transmembrane region" description="Helical" evidence="1">
    <location>
        <begin position="21"/>
        <end position="41"/>
    </location>
</feature>
<organism evidence="2 3">
    <name type="scientific">Stenomitos frigidus AS-A4</name>
    <dbReference type="NCBI Taxonomy" id="2933935"/>
    <lineage>
        <taxon>Bacteria</taxon>
        <taxon>Bacillati</taxon>
        <taxon>Cyanobacteriota</taxon>
        <taxon>Cyanophyceae</taxon>
        <taxon>Leptolyngbyales</taxon>
        <taxon>Leptolyngbyaceae</taxon>
        <taxon>Stenomitos</taxon>
    </lineage>
</organism>
<dbReference type="RefSeq" id="WP_190446907.1">
    <property type="nucleotide sequence ID" value="NZ_JAMPLM010000021.1"/>
</dbReference>
<sequence>MSVKQLLRSQGAKDYTMKTTMIPFSWLALNFLWYLLVGFLLAYTPSWAQAIVLPFAFALTLAKLLMLPPVITWTLSSGLAGGLANAFVGSVFGIPEGQLATAFAMVVFLAWTVPGFASMAIAGIISVAAAFLWAKTMSLPSILSAAGMGAIAGILAMTLPEAIAGARNDLIKLLRKPNTFLILSSVSLIGLALGQCGKQLFSSVP</sequence>
<gene>
    <name evidence="2" type="ORF">NDI38_20160</name>
</gene>
<feature type="transmembrane region" description="Helical" evidence="1">
    <location>
        <begin position="140"/>
        <end position="159"/>
    </location>
</feature>
<feature type="transmembrane region" description="Helical" evidence="1">
    <location>
        <begin position="73"/>
        <end position="94"/>
    </location>
</feature>
<keyword evidence="1" id="KW-1133">Transmembrane helix</keyword>
<feature type="transmembrane region" description="Helical" evidence="1">
    <location>
        <begin position="179"/>
        <end position="197"/>
    </location>
</feature>
<dbReference type="EMBL" id="JAMPLM010000021">
    <property type="protein sequence ID" value="MEP1060750.1"/>
    <property type="molecule type" value="Genomic_DNA"/>
</dbReference>
<dbReference type="Proteomes" id="UP001476950">
    <property type="component" value="Unassembled WGS sequence"/>
</dbReference>
<keyword evidence="1" id="KW-0812">Transmembrane</keyword>
<evidence type="ECO:0000256" key="1">
    <source>
        <dbReference type="SAM" id="Phobius"/>
    </source>
</evidence>
<protein>
    <submittedName>
        <fullName evidence="2">Uncharacterized protein</fullName>
    </submittedName>
</protein>
<evidence type="ECO:0000313" key="3">
    <source>
        <dbReference type="Proteomes" id="UP001476950"/>
    </source>
</evidence>
<accession>A0ABV0KQW8</accession>
<keyword evidence="1" id="KW-0472">Membrane</keyword>
<comment type="caution">
    <text evidence="2">The sequence shown here is derived from an EMBL/GenBank/DDBJ whole genome shotgun (WGS) entry which is preliminary data.</text>
</comment>
<reference evidence="2 3" key="1">
    <citation type="submission" date="2022-04" db="EMBL/GenBank/DDBJ databases">
        <title>Positive selection, recombination, and allopatry shape intraspecific diversity of widespread and dominant cyanobacteria.</title>
        <authorList>
            <person name="Wei J."/>
            <person name="Shu W."/>
            <person name="Hu C."/>
        </authorList>
    </citation>
    <scope>NUCLEOTIDE SEQUENCE [LARGE SCALE GENOMIC DNA]</scope>
    <source>
        <strain evidence="2 3">AS-A4</strain>
    </source>
</reference>
<evidence type="ECO:0000313" key="2">
    <source>
        <dbReference type="EMBL" id="MEP1060750.1"/>
    </source>
</evidence>
<proteinExistence type="predicted"/>
<keyword evidence="3" id="KW-1185">Reference proteome</keyword>
<name>A0ABV0KQW8_9CYAN</name>